<comment type="similarity">
    <text evidence="2 10">Belongs to the glycosyl hydrolase 5 (cellulase A) family.</text>
</comment>
<evidence type="ECO:0000313" key="12">
    <source>
        <dbReference type="EMBL" id="OBZ88506.1"/>
    </source>
</evidence>
<evidence type="ECO:0000256" key="7">
    <source>
        <dbReference type="ARBA" id="ARBA00023316"/>
    </source>
</evidence>
<dbReference type="InterPro" id="IPR017853">
    <property type="entry name" value="GH"/>
</dbReference>
<dbReference type="SUPFAM" id="SSF51445">
    <property type="entry name" value="(Trans)glycosidases"/>
    <property type="match status" value="1"/>
</dbReference>
<feature type="domain" description="Glycoside hydrolase family 5" evidence="11">
    <location>
        <begin position="67"/>
        <end position="330"/>
    </location>
</feature>
<comment type="subcellular location">
    <subcellularLocation>
        <location evidence="1">Secreted</location>
    </subcellularLocation>
</comment>
<evidence type="ECO:0000256" key="8">
    <source>
        <dbReference type="ARBA" id="ARBA00036824"/>
    </source>
</evidence>
<evidence type="ECO:0000256" key="1">
    <source>
        <dbReference type="ARBA" id="ARBA00004613"/>
    </source>
</evidence>
<keyword evidence="13" id="KW-1185">Reference proteome</keyword>
<dbReference type="InterPro" id="IPR050386">
    <property type="entry name" value="Glycosyl_hydrolase_5"/>
</dbReference>
<dbReference type="PANTHER" id="PTHR31297:SF1">
    <property type="entry name" value="GLUCAN 1,3-BETA-GLUCOSIDASE I_II-RELATED"/>
    <property type="match status" value="1"/>
</dbReference>
<keyword evidence="5 10" id="KW-0378">Hydrolase</keyword>
<dbReference type="GO" id="GO:0009251">
    <property type="term" value="P:glucan catabolic process"/>
    <property type="evidence" value="ECO:0007669"/>
    <property type="project" value="TreeGrafter"/>
</dbReference>
<evidence type="ECO:0000313" key="13">
    <source>
        <dbReference type="Proteomes" id="UP000093000"/>
    </source>
</evidence>
<dbReference type="GO" id="GO:0004338">
    <property type="term" value="F:glucan exo-1,3-beta-glucosidase activity"/>
    <property type="evidence" value="ECO:0007669"/>
    <property type="project" value="UniProtKB-EC"/>
</dbReference>
<protein>
    <recommendedName>
        <fullName evidence="9">glucan 1,3-beta-glucosidase</fullName>
        <ecNumber evidence="9">3.2.1.58</ecNumber>
    </recommendedName>
</protein>
<dbReference type="GO" id="GO:0071555">
    <property type="term" value="P:cell wall organization"/>
    <property type="evidence" value="ECO:0007669"/>
    <property type="project" value="UniProtKB-KW"/>
</dbReference>
<dbReference type="AlphaFoldDB" id="A0A1C7NJ32"/>
<dbReference type="GO" id="GO:0005576">
    <property type="term" value="C:extracellular region"/>
    <property type="evidence" value="ECO:0007669"/>
    <property type="project" value="UniProtKB-SubCell"/>
</dbReference>
<dbReference type="Pfam" id="PF00150">
    <property type="entry name" value="Cellulase"/>
    <property type="match status" value="1"/>
</dbReference>
<comment type="caution">
    <text evidence="12">The sequence shown here is derived from an EMBL/GenBank/DDBJ whole genome shotgun (WGS) entry which is preliminary data.</text>
</comment>
<reference evidence="12 13" key="1">
    <citation type="submission" date="2016-03" db="EMBL/GenBank/DDBJ databases">
        <title>Choanephora cucurbitarum.</title>
        <authorList>
            <person name="Min B."/>
            <person name="Park H."/>
            <person name="Park J.-H."/>
            <person name="Shin H.-D."/>
            <person name="Choi I.-G."/>
        </authorList>
    </citation>
    <scope>NUCLEOTIDE SEQUENCE [LARGE SCALE GENOMIC DNA]</scope>
    <source>
        <strain evidence="12 13">KUS-F28377</strain>
    </source>
</reference>
<keyword evidence="6 10" id="KW-0326">Glycosidase</keyword>
<keyword evidence="3" id="KW-0964">Secreted</keyword>
<evidence type="ECO:0000259" key="11">
    <source>
        <dbReference type="Pfam" id="PF00150"/>
    </source>
</evidence>
<gene>
    <name evidence="12" type="primary">exgA_1</name>
    <name evidence="12" type="ORF">A0J61_03442</name>
</gene>
<dbReference type="GO" id="GO:0009986">
    <property type="term" value="C:cell surface"/>
    <property type="evidence" value="ECO:0007669"/>
    <property type="project" value="TreeGrafter"/>
</dbReference>
<organism evidence="12 13">
    <name type="scientific">Choanephora cucurbitarum</name>
    <dbReference type="NCBI Taxonomy" id="101091"/>
    <lineage>
        <taxon>Eukaryota</taxon>
        <taxon>Fungi</taxon>
        <taxon>Fungi incertae sedis</taxon>
        <taxon>Mucoromycota</taxon>
        <taxon>Mucoromycotina</taxon>
        <taxon>Mucoromycetes</taxon>
        <taxon>Mucorales</taxon>
        <taxon>Mucorineae</taxon>
        <taxon>Choanephoraceae</taxon>
        <taxon>Choanephoroideae</taxon>
        <taxon>Choanephora</taxon>
    </lineage>
</organism>
<dbReference type="EMBL" id="LUGH01000148">
    <property type="protein sequence ID" value="OBZ88506.1"/>
    <property type="molecule type" value="Genomic_DNA"/>
</dbReference>
<dbReference type="PANTHER" id="PTHR31297">
    <property type="entry name" value="GLUCAN ENDO-1,6-BETA-GLUCOSIDASE B"/>
    <property type="match status" value="1"/>
</dbReference>
<evidence type="ECO:0000256" key="3">
    <source>
        <dbReference type="ARBA" id="ARBA00022525"/>
    </source>
</evidence>
<dbReference type="Gene3D" id="3.20.20.80">
    <property type="entry name" value="Glycosidases"/>
    <property type="match status" value="1"/>
</dbReference>
<accession>A0A1C7NJ32</accession>
<evidence type="ECO:0000256" key="6">
    <source>
        <dbReference type="ARBA" id="ARBA00023295"/>
    </source>
</evidence>
<dbReference type="InterPro" id="IPR001547">
    <property type="entry name" value="Glyco_hydro_5"/>
</dbReference>
<dbReference type="OrthoDB" id="1887033at2759"/>
<name>A0A1C7NJ32_9FUNG</name>
<proteinExistence type="inferred from homology"/>
<dbReference type="Proteomes" id="UP000093000">
    <property type="component" value="Unassembled WGS sequence"/>
</dbReference>
<evidence type="ECO:0000256" key="9">
    <source>
        <dbReference type="ARBA" id="ARBA00038929"/>
    </source>
</evidence>
<evidence type="ECO:0000256" key="4">
    <source>
        <dbReference type="ARBA" id="ARBA00022729"/>
    </source>
</evidence>
<comment type="catalytic activity">
    <reaction evidence="8">
        <text>Successive hydrolysis of beta-D-glucose units from the non-reducing ends of (1-&gt;3)-beta-D-glucans, releasing alpha-glucose.</text>
        <dbReference type="EC" id="3.2.1.58"/>
    </reaction>
</comment>
<evidence type="ECO:0000256" key="10">
    <source>
        <dbReference type="RuleBase" id="RU361153"/>
    </source>
</evidence>
<dbReference type="InParanoid" id="A0A1C7NJ32"/>
<dbReference type="EC" id="3.2.1.58" evidence="9"/>
<dbReference type="STRING" id="101091.A0A1C7NJ32"/>
<sequence length="360" mass="41068">MNLLSFIGAQHYETPFDYRTASAWGANLGNWLILEKWMDSTIFDSYAPGAIDEWTFSEQASSPAEALKEHWESWITEDDFVLLSNTHTNHVRIPVGYWAFIPPDRGEPYIYSDQKAQLERILGYCKAYGMYAIIDLHGLPGSQNGNDHSGRKGHIGFFTMYNIRRGIKVVKAIINWMNSLSSDLKSTIAAIEVANEPDVADDKLYLLKYYYLKTFKLIRTSPFKVNMMFHDGFKGLKTWRHFLPSKANAVIDLHPYYAFPPVKETNAIIDGIRSCKKPAKDFHLPVFYGEWSLASGVSSNTLWLKTMMDSQISVFKATGAGGTFWTIKNKINSNVWSFEHLVREGVVTPETFKYHPKAQC</sequence>
<keyword evidence="4" id="KW-0732">Signal</keyword>
<evidence type="ECO:0000256" key="2">
    <source>
        <dbReference type="ARBA" id="ARBA00005641"/>
    </source>
</evidence>
<evidence type="ECO:0000256" key="5">
    <source>
        <dbReference type="ARBA" id="ARBA00022801"/>
    </source>
</evidence>
<keyword evidence="7" id="KW-0961">Cell wall biogenesis/degradation</keyword>